<organism evidence="1 2">
    <name type="scientific">Aspergillus aculeatinus CBS 121060</name>
    <dbReference type="NCBI Taxonomy" id="1448322"/>
    <lineage>
        <taxon>Eukaryota</taxon>
        <taxon>Fungi</taxon>
        <taxon>Dikarya</taxon>
        <taxon>Ascomycota</taxon>
        <taxon>Pezizomycotina</taxon>
        <taxon>Eurotiomycetes</taxon>
        <taxon>Eurotiomycetidae</taxon>
        <taxon>Eurotiales</taxon>
        <taxon>Aspergillaceae</taxon>
        <taxon>Aspergillus</taxon>
        <taxon>Aspergillus subgen. Circumdati</taxon>
    </lineage>
</organism>
<sequence length="772" mass="87473">MSVPTHISQYAQYKQDTNDVAAWLLTAHPDFKGPKGPGRLKGRARRAAREEAEAGNAAPPQDSQEYTLTLNEFVERATAIVASRHVKEVPRLVAIKLRRSIVRRRYQLRHYEHGGGDADSNASHAHFIGVLENVEKVLRPILPKEFRSKAGQATEEDDVDAVAAALVNRFEALTVEDVADEAPDRHAAAGTPQAPPIVAVNCKIAEEEAITPSPIYALEMLLEDLFLVTHHVQESWQAYREGRMTLEAATLATEMAHHLFFDTEQELRVAGGVENCPDGWVNALYQICEVRQKAQGKGETQGDNSGFPHFLQDLIHILESLSAALYARQGKALSDLLRVPVPTYDWDSDDRRLLLQLLLDEALVQNQVFLATPGARSLPDADLCGIYLCHAFRTGTPSLTALYLIMFYIKMRLTMGSEGDKAWPELRDFMMATRPHMSQARQRYSYLENVDESLRKILYGHTYWLQQAEIVLDDDGADSPTTSARLNSRDCVPSHRRVSWFRSNPWLCGRLLMIYKIIAYCDGLYWSNSAPAPLAVCHLYHAAKREKLLPDGWSWPGLERLISRHPDMFCGQQRPKAWYSYSNSLARALGGVESERTDSRGGARRGARRNARSGIVGQMEDIDLAKRWEFPMLITTLREVQIRWLGRRHKWTADEITRVMRESKLCQKFVKSTIRQGAEPKLTMVDALRRLRKCVNAEIAVLNEDAWLQYHNSSIEICTRIWTEFPAVRKESERVGHTDDVVYMIVHTLLSYHDRDLVKKAARIMQSVVSGV</sequence>
<reference evidence="1" key="1">
    <citation type="submission" date="2018-02" db="EMBL/GenBank/DDBJ databases">
        <title>The genomes of Aspergillus section Nigri reveals drivers in fungal speciation.</title>
        <authorList>
            <consortium name="DOE Joint Genome Institute"/>
            <person name="Vesth T.C."/>
            <person name="Nybo J."/>
            <person name="Theobald S."/>
            <person name="Brandl J."/>
            <person name="Frisvad J.C."/>
            <person name="Nielsen K.F."/>
            <person name="Lyhne E.K."/>
            <person name="Kogle M.E."/>
            <person name="Kuo A."/>
            <person name="Riley R."/>
            <person name="Clum A."/>
            <person name="Nolan M."/>
            <person name="Lipzen A."/>
            <person name="Salamov A."/>
            <person name="Henrissat B."/>
            <person name="Wiebenga A."/>
            <person name="De vries R.P."/>
            <person name="Grigoriev I.V."/>
            <person name="Mortensen U.H."/>
            <person name="Andersen M.R."/>
            <person name="Baker S.E."/>
        </authorList>
    </citation>
    <scope>NUCLEOTIDE SEQUENCE</scope>
    <source>
        <strain evidence="1">CBS 121060</strain>
    </source>
</reference>
<name>A0ACD1GVN9_9EURO</name>
<proteinExistence type="predicted"/>
<evidence type="ECO:0000313" key="2">
    <source>
        <dbReference type="Proteomes" id="UP000249661"/>
    </source>
</evidence>
<accession>A0ACD1GVN9</accession>
<keyword evidence="2" id="KW-1185">Reference proteome</keyword>
<dbReference type="EMBL" id="KZ824997">
    <property type="protein sequence ID" value="RAH65337.1"/>
    <property type="molecule type" value="Genomic_DNA"/>
</dbReference>
<gene>
    <name evidence="1" type="ORF">BO66DRAFT_443172</name>
</gene>
<protein>
    <submittedName>
        <fullName evidence="1">Uncharacterized protein</fullName>
    </submittedName>
</protein>
<dbReference type="Proteomes" id="UP000249661">
    <property type="component" value="Unassembled WGS sequence"/>
</dbReference>
<evidence type="ECO:0000313" key="1">
    <source>
        <dbReference type="EMBL" id="RAH65337.1"/>
    </source>
</evidence>